<organism evidence="1 2">
    <name type="scientific">Crenobacter caeni</name>
    <dbReference type="NCBI Taxonomy" id="2705474"/>
    <lineage>
        <taxon>Bacteria</taxon>
        <taxon>Pseudomonadati</taxon>
        <taxon>Pseudomonadota</taxon>
        <taxon>Betaproteobacteria</taxon>
        <taxon>Neisseriales</taxon>
        <taxon>Neisseriaceae</taxon>
        <taxon>Crenobacter</taxon>
    </lineage>
</organism>
<dbReference type="AlphaFoldDB" id="A0A6B2KV97"/>
<dbReference type="EMBL" id="JAAGAA010000015">
    <property type="protein sequence ID" value="NDV14081.1"/>
    <property type="molecule type" value="Genomic_DNA"/>
</dbReference>
<sequence length="169" mass="18673">MHGFETGGATPDDPETSVLFFTVLDGEKLYTPGRCKAGELDGAADMLRRAGKGELSGIVDKDTLESLLAEIMVFERERGVADARPLFGWWRELEESFLAFTRLDGKDSHAPIRCKPSQLGRQVAAWQRDGRGEVVNVIRRSMLVAMLAELIIFEREHGIDASPSSVRPA</sequence>
<accession>A0A6B2KV97</accession>
<name>A0A6B2KV97_9NEIS</name>
<proteinExistence type="predicted"/>
<dbReference type="Proteomes" id="UP000482578">
    <property type="component" value="Unassembled WGS sequence"/>
</dbReference>
<evidence type="ECO:0000313" key="2">
    <source>
        <dbReference type="Proteomes" id="UP000482578"/>
    </source>
</evidence>
<protein>
    <submittedName>
        <fullName evidence="1">Uncharacterized protein</fullName>
    </submittedName>
</protein>
<gene>
    <name evidence="1" type="ORF">GZH52_15005</name>
</gene>
<keyword evidence="2" id="KW-1185">Reference proteome</keyword>
<dbReference type="RefSeq" id="WP_163317638.1">
    <property type="nucleotide sequence ID" value="NZ_JAAGAA010000015.1"/>
</dbReference>
<reference evidence="1 2" key="1">
    <citation type="submission" date="2020-02" db="EMBL/GenBank/DDBJ databases">
        <authorList>
            <person name="Yang Z."/>
        </authorList>
    </citation>
    <scope>NUCLEOTIDE SEQUENCE [LARGE SCALE GENOMIC DNA]</scope>
    <source>
        <strain evidence="1 2">HX-7-9</strain>
    </source>
</reference>
<evidence type="ECO:0000313" key="1">
    <source>
        <dbReference type="EMBL" id="NDV14081.1"/>
    </source>
</evidence>
<comment type="caution">
    <text evidence="1">The sequence shown here is derived from an EMBL/GenBank/DDBJ whole genome shotgun (WGS) entry which is preliminary data.</text>
</comment>